<evidence type="ECO:0000256" key="1">
    <source>
        <dbReference type="SAM" id="MobiDB-lite"/>
    </source>
</evidence>
<evidence type="ECO:0000313" key="2">
    <source>
        <dbReference type="EMBL" id="TNN69139.1"/>
    </source>
</evidence>
<protein>
    <submittedName>
        <fullName evidence="2">Uncharacterized protein</fullName>
    </submittedName>
</protein>
<proteinExistence type="predicted"/>
<name>A0A4Z2HTJ9_9TELE</name>
<dbReference type="EMBL" id="SRLO01000179">
    <property type="protein sequence ID" value="TNN69139.1"/>
    <property type="molecule type" value="Genomic_DNA"/>
</dbReference>
<organism evidence="2 3">
    <name type="scientific">Liparis tanakae</name>
    <name type="common">Tanaka's snailfish</name>
    <dbReference type="NCBI Taxonomy" id="230148"/>
    <lineage>
        <taxon>Eukaryota</taxon>
        <taxon>Metazoa</taxon>
        <taxon>Chordata</taxon>
        <taxon>Craniata</taxon>
        <taxon>Vertebrata</taxon>
        <taxon>Euteleostomi</taxon>
        <taxon>Actinopterygii</taxon>
        <taxon>Neopterygii</taxon>
        <taxon>Teleostei</taxon>
        <taxon>Neoteleostei</taxon>
        <taxon>Acanthomorphata</taxon>
        <taxon>Eupercaria</taxon>
        <taxon>Perciformes</taxon>
        <taxon>Cottioidei</taxon>
        <taxon>Cottales</taxon>
        <taxon>Liparidae</taxon>
        <taxon>Liparis</taxon>
    </lineage>
</organism>
<dbReference type="Proteomes" id="UP000314294">
    <property type="component" value="Unassembled WGS sequence"/>
</dbReference>
<accession>A0A4Z2HTJ9</accession>
<evidence type="ECO:0000313" key="3">
    <source>
        <dbReference type="Proteomes" id="UP000314294"/>
    </source>
</evidence>
<comment type="caution">
    <text evidence="2">The sequence shown here is derived from an EMBL/GenBank/DDBJ whole genome shotgun (WGS) entry which is preliminary data.</text>
</comment>
<feature type="region of interest" description="Disordered" evidence="1">
    <location>
        <begin position="1"/>
        <end position="72"/>
    </location>
</feature>
<keyword evidence="3" id="KW-1185">Reference proteome</keyword>
<reference evidence="2 3" key="1">
    <citation type="submission" date="2019-03" db="EMBL/GenBank/DDBJ databases">
        <title>First draft genome of Liparis tanakae, snailfish: a comprehensive survey of snailfish specific genes.</title>
        <authorList>
            <person name="Kim W."/>
            <person name="Song I."/>
            <person name="Jeong J.-H."/>
            <person name="Kim D."/>
            <person name="Kim S."/>
            <person name="Ryu S."/>
            <person name="Song J.Y."/>
            <person name="Lee S.K."/>
        </authorList>
    </citation>
    <scope>NUCLEOTIDE SEQUENCE [LARGE SCALE GENOMIC DNA]</scope>
    <source>
        <tissue evidence="2">Muscle</tissue>
    </source>
</reference>
<sequence length="72" mass="7726">MVLPLNGDQRNSKAKFCLPSEIPTADDGSVSGENFSSKKTRPGKINGDSSHVGQSERHYSWTTDTGGGEETQ</sequence>
<gene>
    <name evidence="2" type="ORF">EYF80_020606</name>
</gene>
<dbReference type="AlphaFoldDB" id="A0A4Z2HTJ9"/>